<gene>
    <name evidence="10" type="ORF">NK118_00490</name>
</gene>
<reference evidence="10 11" key="1">
    <citation type="journal article" date="2022" name="Genome Biol. Evol.">
        <title>Host diet, physiology and behaviors set the stage for Lachnospiraceae cladogenesis.</title>
        <authorList>
            <person name="Vera-Ponce De Leon A."/>
            <person name="Schneider M."/>
            <person name="Jahnes B.C."/>
            <person name="Sadowski V."/>
            <person name="Camuy-Velez L.A."/>
            <person name="Duan J."/>
            <person name="Sabree Z.L."/>
        </authorList>
    </citation>
    <scope>NUCLEOTIDE SEQUENCE [LARGE SCALE GENOMIC DNA]</scope>
    <source>
        <strain evidence="10 11">PAL227</strain>
    </source>
</reference>
<keyword evidence="6 8" id="KW-0472">Membrane</keyword>
<dbReference type="EMBL" id="JAMZFV010000001">
    <property type="protein sequence ID" value="MCP1108729.1"/>
    <property type="molecule type" value="Genomic_DNA"/>
</dbReference>
<dbReference type="InterPro" id="IPR003834">
    <property type="entry name" value="Cyt_c_assmbl_TM_dom"/>
</dbReference>
<feature type="transmembrane region" description="Helical" evidence="8">
    <location>
        <begin position="12"/>
        <end position="34"/>
    </location>
</feature>
<comment type="subcellular location">
    <subcellularLocation>
        <location evidence="1">Cell membrane</location>
        <topology evidence="1">Multi-pass membrane protein</topology>
    </subcellularLocation>
</comment>
<protein>
    <submittedName>
        <fullName evidence="10">Redoxin domain-containing protein</fullName>
    </submittedName>
</protein>
<evidence type="ECO:0000313" key="11">
    <source>
        <dbReference type="Proteomes" id="UP001523565"/>
    </source>
</evidence>
<keyword evidence="4 8" id="KW-0812">Transmembrane</keyword>
<evidence type="ECO:0000256" key="5">
    <source>
        <dbReference type="ARBA" id="ARBA00022989"/>
    </source>
</evidence>
<keyword evidence="5 8" id="KW-1133">Transmembrane helix</keyword>
<evidence type="ECO:0000256" key="3">
    <source>
        <dbReference type="ARBA" id="ARBA00022475"/>
    </source>
</evidence>
<dbReference type="InterPro" id="IPR036249">
    <property type="entry name" value="Thioredoxin-like_sf"/>
</dbReference>
<feature type="region of interest" description="Disordered" evidence="7">
    <location>
        <begin position="236"/>
        <end position="258"/>
    </location>
</feature>
<comment type="caution">
    <text evidence="10">The sequence shown here is derived from an EMBL/GenBank/DDBJ whole genome shotgun (WGS) entry which is preliminary data.</text>
</comment>
<accession>A0ABT1EDF9</accession>
<dbReference type="PANTHER" id="PTHR31272">
    <property type="entry name" value="CYTOCHROME C-TYPE BIOGENESIS PROTEIN HI_1454-RELATED"/>
    <property type="match status" value="1"/>
</dbReference>
<dbReference type="CDD" id="cd02966">
    <property type="entry name" value="TlpA_like_family"/>
    <property type="match status" value="1"/>
</dbReference>
<dbReference type="Pfam" id="PF00578">
    <property type="entry name" value="AhpC-TSA"/>
    <property type="match status" value="1"/>
</dbReference>
<evidence type="ECO:0000256" key="4">
    <source>
        <dbReference type="ARBA" id="ARBA00022692"/>
    </source>
</evidence>
<dbReference type="InterPro" id="IPR051790">
    <property type="entry name" value="Cytochrome_c-biogenesis_DsbD"/>
</dbReference>
<evidence type="ECO:0000256" key="7">
    <source>
        <dbReference type="SAM" id="MobiDB-lite"/>
    </source>
</evidence>
<sequence>MGFSLDTTVPVLTVFLQGLLSFFSPCVLPLLPLYMGYLAGGTEQFKRKKVMINTCFFVLGISFTFFILGLGVSVLGSFFTDNQTIFARVGGIVVVLFGLYQLGFLGSSRFLSQERRLPFSLDKLAMSPLVALLFGFTFSFAWTPCVGPALTSVLIMSASASTRAAGLALIGVYTLGFVIPFLVVGVFTTQVLQFFKERRNLLKYTVKIGGVLLVVMGLLMFTGKMNAITGYLSGGSVTENSQEEPKTEDKSEESSSEGVQAVDFTLLDQYDQEHSLADYEGKVIFLNFWATWCPPCKQEMPDIQAKYEYYQTHPEENVVILGVAAPGVGGEESLVGVKSFLEENGYTYPVLMDDGSLFSAYRIQSYPTTYMINKEGKIFGYVQGMLSADMIDQIITQTREGRRK</sequence>
<name>A0ABT1EDF9_9FIRM</name>
<dbReference type="PROSITE" id="PS51352">
    <property type="entry name" value="THIOREDOXIN_2"/>
    <property type="match status" value="1"/>
</dbReference>
<dbReference type="RefSeq" id="WP_262067637.1">
    <property type="nucleotide sequence ID" value="NZ_JAMXOC010000001.1"/>
</dbReference>
<dbReference type="SUPFAM" id="SSF52833">
    <property type="entry name" value="Thioredoxin-like"/>
    <property type="match status" value="1"/>
</dbReference>
<evidence type="ECO:0000256" key="1">
    <source>
        <dbReference type="ARBA" id="ARBA00004651"/>
    </source>
</evidence>
<proteinExistence type="inferred from homology"/>
<keyword evidence="11" id="KW-1185">Reference proteome</keyword>
<evidence type="ECO:0000259" key="9">
    <source>
        <dbReference type="PROSITE" id="PS51352"/>
    </source>
</evidence>
<dbReference type="PROSITE" id="PS00194">
    <property type="entry name" value="THIOREDOXIN_1"/>
    <property type="match status" value="1"/>
</dbReference>
<feature type="domain" description="Thioredoxin" evidence="9">
    <location>
        <begin position="255"/>
        <end position="400"/>
    </location>
</feature>
<feature type="transmembrane region" description="Helical" evidence="8">
    <location>
        <begin position="55"/>
        <end position="79"/>
    </location>
</feature>
<evidence type="ECO:0000256" key="2">
    <source>
        <dbReference type="ARBA" id="ARBA00006143"/>
    </source>
</evidence>
<dbReference type="Gene3D" id="3.40.30.10">
    <property type="entry name" value="Glutaredoxin"/>
    <property type="match status" value="1"/>
</dbReference>
<dbReference type="Proteomes" id="UP001523565">
    <property type="component" value="Unassembled WGS sequence"/>
</dbReference>
<dbReference type="InterPro" id="IPR013766">
    <property type="entry name" value="Thioredoxin_domain"/>
</dbReference>
<feature type="transmembrane region" description="Helical" evidence="8">
    <location>
        <begin position="164"/>
        <end position="192"/>
    </location>
</feature>
<evidence type="ECO:0000256" key="8">
    <source>
        <dbReference type="SAM" id="Phobius"/>
    </source>
</evidence>
<feature type="transmembrane region" description="Helical" evidence="8">
    <location>
        <begin position="124"/>
        <end position="144"/>
    </location>
</feature>
<evidence type="ECO:0000313" key="10">
    <source>
        <dbReference type="EMBL" id="MCP1108729.1"/>
    </source>
</evidence>
<dbReference type="InterPro" id="IPR017937">
    <property type="entry name" value="Thioredoxin_CS"/>
</dbReference>
<dbReference type="InterPro" id="IPR000866">
    <property type="entry name" value="AhpC/TSA"/>
</dbReference>
<dbReference type="Pfam" id="PF02683">
    <property type="entry name" value="DsbD_TM"/>
    <property type="match status" value="1"/>
</dbReference>
<keyword evidence="3" id="KW-1003">Cell membrane</keyword>
<feature type="transmembrane region" description="Helical" evidence="8">
    <location>
        <begin position="204"/>
        <end position="223"/>
    </location>
</feature>
<comment type="similarity">
    <text evidence="2">Belongs to the DsbD family.</text>
</comment>
<feature type="compositionally biased region" description="Basic and acidic residues" evidence="7">
    <location>
        <begin position="243"/>
        <end position="253"/>
    </location>
</feature>
<organism evidence="10 11">
    <name type="scientific">Ohessyouella blattaphilus</name>
    <dbReference type="NCBI Taxonomy" id="2949333"/>
    <lineage>
        <taxon>Bacteria</taxon>
        <taxon>Bacillati</taxon>
        <taxon>Bacillota</taxon>
        <taxon>Clostridia</taxon>
        <taxon>Lachnospirales</taxon>
        <taxon>Lachnospiraceae</taxon>
        <taxon>Ohessyouella</taxon>
    </lineage>
</organism>
<evidence type="ECO:0000256" key="6">
    <source>
        <dbReference type="ARBA" id="ARBA00023136"/>
    </source>
</evidence>
<feature type="transmembrane region" description="Helical" evidence="8">
    <location>
        <begin position="85"/>
        <end position="103"/>
    </location>
</feature>
<dbReference type="PANTHER" id="PTHR31272:SF4">
    <property type="entry name" value="CYTOCHROME C-TYPE BIOGENESIS PROTEIN HI_1454-RELATED"/>
    <property type="match status" value="1"/>
</dbReference>